<evidence type="ECO:0000313" key="2">
    <source>
        <dbReference type="Proteomes" id="UP000008177"/>
    </source>
</evidence>
<protein>
    <submittedName>
        <fullName evidence="1">Uncharacterized protein</fullName>
    </submittedName>
</protein>
<accession>G2YAV3</accession>
<name>G2YAV3_BOTF4</name>
<sequence length="70" mass="7716">MDAYPQINDNTVPSMRITVAPEGGRYAYRLVPRPLHVAWEAAATLSDSGGTALSLTNYRNDRYCKKGQEG</sequence>
<organism evidence="1 2">
    <name type="scientific">Botryotinia fuckeliana (strain T4)</name>
    <name type="common">Noble rot fungus</name>
    <name type="synonym">Botrytis cinerea</name>
    <dbReference type="NCBI Taxonomy" id="999810"/>
    <lineage>
        <taxon>Eukaryota</taxon>
        <taxon>Fungi</taxon>
        <taxon>Dikarya</taxon>
        <taxon>Ascomycota</taxon>
        <taxon>Pezizomycotina</taxon>
        <taxon>Leotiomycetes</taxon>
        <taxon>Helotiales</taxon>
        <taxon>Sclerotiniaceae</taxon>
        <taxon>Botrytis</taxon>
    </lineage>
</organism>
<gene>
    <name evidence="1" type="ORF">BofuT4_uP027280.1</name>
</gene>
<evidence type="ECO:0000313" key="1">
    <source>
        <dbReference type="EMBL" id="CCD34344.1"/>
    </source>
</evidence>
<dbReference type="AlphaFoldDB" id="G2YAV3"/>
<dbReference type="Proteomes" id="UP000008177">
    <property type="component" value="Unplaced contigs"/>
</dbReference>
<dbReference type="EMBL" id="FQ790307">
    <property type="protein sequence ID" value="CCD34344.1"/>
    <property type="molecule type" value="Genomic_DNA"/>
</dbReference>
<dbReference type="HOGENOM" id="CLU_2757501_0_0_1"/>
<proteinExistence type="predicted"/>
<dbReference type="InParanoid" id="G2YAV3"/>
<reference evidence="2" key="1">
    <citation type="journal article" date="2011" name="PLoS Genet.">
        <title>Genomic analysis of the necrotrophic fungal pathogens Sclerotinia sclerotiorum and Botrytis cinerea.</title>
        <authorList>
            <person name="Amselem J."/>
            <person name="Cuomo C.A."/>
            <person name="van Kan J.A."/>
            <person name="Viaud M."/>
            <person name="Benito E.P."/>
            <person name="Couloux A."/>
            <person name="Coutinho P.M."/>
            <person name="de Vries R.P."/>
            <person name="Dyer P.S."/>
            <person name="Fillinger S."/>
            <person name="Fournier E."/>
            <person name="Gout L."/>
            <person name="Hahn M."/>
            <person name="Kohn L."/>
            <person name="Lapalu N."/>
            <person name="Plummer K.M."/>
            <person name="Pradier J.M."/>
            <person name="Quevillon E."/>
            <person name="Sharon A."/>
            <person name="Simon A."/>
            <person name="ten Have A."/>
            <person name="Tudzynski B."/>
            <person name="Tudzynski P."/>
            <person name="Wincker P."/>
            <person name="Andrew M."/>
            <person name="Anthouard V."/>
            <person name="Beever R.E."/>
            <person name="Beffa R."/>
            <person name="Benoit I."/>
            <person name="Bouzid O."/>
            <person name="Brault B."/>
            <person name="Chen Z."/>
            <person name="Choquer M."/>
            <person name="Collemare J."/>
            <person name="Cotton P."/>
            <person name="Danchin E.G."/>
            <person name="Da Silva C."/>
            <person name="Gautier A."/>
            <person name="Giraud C."/>
            <person name="Giraud T."/>
            <person name="Gonzalez C."/>
            <person name="Grossetete S."/>
            <person name="Guldener U."/>
            <person name="Henrissat B."/>
            <person name="Howlett B.J."/>
            <person name="Kodira C."/>
            <person name="Kretschmer M."/>
            <person name="Lappartient A."/>
            <person name="Leroch M."/>
            <person name="Levis C."/>
            <person name="Mauceli E."/>
            <person name="Neuveglise C."/>
            <person name="Oeser B."/>
            <person name="Pearson M."/>
            <person name="Poulain J."/>
            <person name="Poussereau N."/>
            <person name="Quesneville H."/>
            <person name="Rascle C."/>
            <person name="Schumacher J."/>
            <person name="Segurens B."/>
            <person name="Sexton A."/>
            <person name="Silva E."/>
            <person name="Sirven C."/>
            <person name="Soanes D.M."/>
            <person name="Talbot N.J."/>
            <person name="Templeton M."/>
            <person name="Yandava C."/>
            <person name="Yarden O."/>
            <person name="Zeng Q."/>
            <person name="Rollins J.A."/>
            <person name="Lebrun M.H."/>
            <person name="Dickman M."/>
        </authorList>
    </citation>
    <scope>NUCLEOTIDE SEQUENCE [LARGE SCALE GENOMIC DNA]</scope>
    <source>
        <strain evidence="2">T4</strain>
    </source>
</reference>